<evidence type="ECO:0000256" key="4">
    <source>
        <dbReference type="ARBA" id="ARBA00022741"/>
    </source>
</evidence>
<evidence type="ECO:0000313" key="11">
    <source>
        <dbReference type="Proteomes" id="UP000247459"/>
    </source>
</evidence>
<reference evidence="10 11" key="1">
    <citation type="submission" date="2018-01" db="EMBL/GenBank/DDBJ databases">
        <title>Genome sequence of the PGP bacterium Paenibacillus illinoisensis E3.</title>
        <authorList>
            <person name="Rolli E."/>
            <person name="Marasco R."/>
            <person name="Bessem C."/>
            <person name="Michoud G."/>
            <person name="Gaiarsa S."/>
            <person name="Borin S."/>
            <person name="Daffonchio D."/>
        </authorList>
    </citation>
    <scope>NUCLEOTIDE SEQUENCE [LARGE SCALE GENOMIC DNA]</scope>
    <source>
        <strain evidence="10 11">E3</strain>
    </source>
</reference>
<comment type="caution">
    <text evidence="10">The sequence shown here is derived from an EMBL/GenBank/DDBJ whole genome shotgun (WGS) entry which is preliminary data.</text>
</comment>
<feature type="binding site" evidence="8">
    <location>
        <position position="101"/>
    </location>
    <ligand>
        <name>Mg(2+)</name>
        <dbReference type="ChEBI" id="CHEBI:18420"/>
    </ligand>
</feature>
<evidence type="ECO:0000256" key="5">
    <source>
        <dbReference type="ARBA" id="ARBA00022842"/>
    </source>
</evidence>
<feature type="binding site" evidence="8">
    <location>
        <position position="72"/>
    </location>
    <ligand>
        <name>GTP</name>
        <dbReference type="ChEBI" id="CHEBI:37565"/>
    </ligand>
</feature>
<dbReference type="Gene3D" id="3.90.550.10">
    <property type="entry name" value="Spore Coat Polysaccharide Biosynthesis Protein SpsA, Chain A"/>
    <property type="match status" value="1"/>
</dbReference>
<dbReference type="PANTHER" id="PTHR19136:SF81">
    <property type="entry name" value="MOLYBDENUM COFACTOR GUANYLYLTRANSFERASE"/>
    <property type="match status" value="1"/>
</dbReference>
<keyword evidence="4 8" id="KW-0547">Nucleotide-binding</keyword>
<keyword evidence="3 8" id="KW-0479">Metal-binding</keyword>
<accession>A0A2W0CP56</accession>
<keyword evidence="7 8" id="KW-0501">Molybdenum cofactor biosynthesis</keyword>
<keyword evidence="2 8" id="KW-0808">Transferase</keyword>
<dbReference type="EMBL" id="PRLG01000018">
    <property type="protein sequence ID" value="PYY29468.1"/>
    <property type="molecule type" value="Genomic_DNA"/>
</dbReference>
<dbReference type="InterPro" id="IPR025877">
    <property type="entry name" value="MobA-like_NTP_Trfase"/>
</dbReference>
<proteinExistence type="inferred from homology"/>
<comment type="domain">
    <text evidence="8">The N-terminal domain determines nucleotide recognition and specific binding, while the C-terminal domain determines the specific binding to the target protein.</text>
</comment>
<dbReference type="GO" id="GO:0005525">
    <property type="term" value="F:GTP binding"/>
    <property type="evidence" value="ECO:0007669"/>
    <property type="project" value="UniProtKB-UniRule"/>
</dbReference>
<evidence type="ECO:0000256" key="1">
    <source>
        <dbReference type="ARBA" id="ARBA00022490"/>
    </source>
</evidence>
<sequence length="209" mass="22675">MITVDMKEWTGIILAGGLSSRMGSNKALLPLDGSIVLEHVASAIAPAVSRVIVAAGPNVDAYQALGYTCVEDGYPGKGPLAGLHAALEASETKWNLVCACDMPLVQPSLFTTLQRLAASDKTHPAMVPRLEGRVHPLVGIYHIDVLPSLEQCLIEDRLRVTRWLEEIGCRYVEAEDLERAGVQDAAAQLNNMNTMQEYQDLVDKRPPGM</sequence>
<dbReference type="GO" id="GO:0005737">
    <property type="term" value="C:cytoplasm"/>
    <property type="evidence" value="ECO:0007669"/>
    <property type="project" value="UniProtKB-SubCell"/>
</dbReference>
<dbReference type="Pfam" id="PF12804">
    <property type="entry name" value="NTP_transf_3"/>
    <property type="match status" value="1"/>
</dbReference>
<comment type="catalytic activity">
    <reaction evidence="8">
        <text>Mo-molybdopterin + GTP + H(+) = Mo-molybdopterin guanine dinucleotide + diphosphate</text>
        <dbReference type="Rhea" id="RHEA:34243"/>
        <dbReference type="ChEBI" id="CHEBI:15378"/>
        <dbReference type="ChEBI" id="CHEBI:33019"/>
        <dbReference type="ChEBI" id="CHEBI:37565"/>
        <dbReference type="ChEBI" id="CHEBI:71302"/>
        <dbReference type="ChEBI" id="CHEBI:71310"/>
        <dbReference type="EC" id="2.7.7.77"/>
    </reaction>
</comment>
<evidence type="ECO:0000256" key="7">
    <source>
        <dbReference type="ARBA" id="ARBA00023150"/>
    </source>
</evidence>
<dbReference type="AlphaFoldDB" id="A0A2W0CP56"/>
<keyword evidence="1 8" id="KW-0963">Cytoplasm</keyword>
<comment type="function">
    <text evidence="8">Transfers a GMP moiety from GTP to Mo-molybdopterin (Mo-MPT) cofactor (Moco or molybdenum cofactor) to form Mo-molybdopterin guanine dinucleotide (Mo-MGD) cofactor.</text>
</comment>
<comment type="caution">
    <text evidence="8">Lacks conserved residue(s) required for the propagation of feature annotation.</text>
</comment>
<comment type="subcellular location">
    <subcellularLocation>
        <location evidence="8">Cytoplasm</location>
    </subcellularLocation>
</comment>
<dbReference type="OrthoDB" id="9788394at2"/>
<dbReference type="GO" id="GO:0046872">
    <property type="term" value="F:metal ion binding"/>
    <property type="evidence" value="ECO:0007669"/>
    <property type="project" value="UniProtKB-KW"/>
</dbReference>
<keyword evidence="6 8" id="KW-0342">GTP-binding</keyword>
<dbReference type="GO" id="GO:0006777">
    <property type="term" value="P:Mo-molybdopterin cofactor biosynthetic process"/>
    <property type="evidence" value="ECO:0007669"/>
    <property type="project" value="UniProtKB-KW"/>
</dbReference>
<dbReference type="Proteomes" id="UP000247459">
    <property type="component" value="Unassembled WGS sequence"/>
</dbReference>
<name>A0A2W0CP56_9BACL</name>
<gene>
    <name evidence="8 10" type="primary">mobA</name>
    <name evidence="10" type="ORF">PIL02S_02422</name>
</gene>
<dbReference type="GO" id="GO:0061603">
    <property type="term" value="F:molybdenum cofactor guanylyltransferase activity"/>
    <property type="evidence" value="ECO:0007669"/>
    <property type="project" value="UniProtKB-EC"/>
</dbReference>
<feature type="binding site" evidence="8">
    <location>
        <position position="26"/>
    </location>
    <ligand>
        <name>GTP</name>
        <dbReference type="ChEBI" id="CHEBI:37565"/>
    </ligand>
</feature>
<evidence type="ECO:0000313" key="10">
    <source>
        <dbReference type="EMBL" id="PYY29468.1"/>
    </source>
</evidence>
<evidence type="ECO:0000256" key="3">
    <source>
        <dbReference type="ARBA" id="ARBA00022723"/>
    </source>
</evidence>
<organism evidence="10 11">
    <name type="scientific">Paenibacillus illinoisensis</name>
    <dbReference type="NCBI Taxonomy" id="59845"/>
    <lineage>
        <taxon>Bacteria</taxon>
        <taxon>Bacillati</taxon>
        <taxon>Bacillota</taxon>
        <taxon>Bacilli</taxon>
        <taxon>Bacillales</taxon>
        <taxon>Paenibacillaceae</taxon>
        <taxon>Paenibacillus</taxon>
    </lineage>
</organism>
<comment type="similarity">
    <text evidence="8">Belongs to the MobA family.</text>
</comment>
<protein>
    <recommendedName>
        <fullName evidence="8">Probable molybdenum cofactor guanylyltransferase</fullName>
        <shortName evidence="8">MoCo guanylyltransferase</shortName>
        <ecNumber evidence="8">2.7.7.77</ecNumber>
    </recommendedName>
    <alternativeName>
        <fullName evidence="8">GTP:molybdopterin guanylyltransferase</fullName>
    </alternativeName>
    <alternativeName>
        <fullName evidence="8">Mo-MPT guanylyltransferase</fullName>
    </alternativeName>
    <alternativeName>
        <fullName evidence="8">Molybdopterin guanylyltransferase</fullName>
    </alternativeName>
    <alternativeName>
        <fullName evidence="8">Molybdopterin-guanine dinucleotide synthase</fullName>
        <shortName evidence="8">MGD synthase</shortName>
    </alternativeName>
</protein>
<evidence type="ECO:0000256" key="2">
    <source>
        <dbReference type="ARBA" id="ARBA00022679"/>
    </source>
</evidence>
<evidence type="ECO:0000256" key="8">
    <source>
        <dbReference type="HAMAP-Rule" id="MF_00316"/>
    </source>
</evidence>
<dbReference type="SUPFAM" id="SSF53448">
    <property type="entry name" value="Nucleotide-diphospho-sugar transferases"/>
    <property type="match status" value="1"/>
</dbReference>
<keyword evidence="5 8" id="KW-0460">Magnesium</keyword>
<keyword evidence="10" id="KW-0548">Nucleotidyltransferase</keyword>
<dbReference type="CDD" id="cd02503">
    <property type="entry name" value="MobA"/>
    <property type="match status" value="1"/>
</dbReference>
<evidence type="ECO:0000256" key="6">
    <source>
        <dbReference type="ARBA" id="ARBA00023134"/>
    </source>
</evidence>
<dbReference type="HAMAP" id="MF_00316">
    <property type="entry name" value="MobA"/>
    <property type="match status" value="1"/>
</dbReference>
<feature type="binding site" evidence="8">
    <location>
        <begin position="14"/>
        <end position="16"/>
    </location>
    <ligand>
        <name>GTP</name>
        <dbReference type="ChEBI" id="CHEBI:37565"/>
    </ligand>
</feature>
<evidence type="ECO:0000259" key="9">
    <source>
        <dbReference type="Pfam" id="PF12804"/>
    </source>
</evidence>
<dbReference type="InterPro" id="IPR029044">
    <property type="entry name" value="Nucleotide-diphossugar_trans"/>
</dbReference>
<dbReference type="InterPro" id="IPR013482">
    <property type="entry name" value="Molybde_CF_guanTrfase"/>
</dbReference>
<dbReference type="PANTHER" id="PTHR19136">
    <property type="entry name" value="MOLYBDENUM COFACTOR GUANYLYLTRANSFERASE"/>
    <property type="match status" value="1"/>
</dbReference>
<comment type="cofactor">
    <cofactor evidence="8">
        <name>Mg(2+)</name>
        <dbReference type="ChEBI" id="CHEBI:18420"/>
    </cofactor>
</comment>
<dbReference type="EC" id="2.7.7.77" evidence="8"/>
<feature type="binding site" evidence="8">
    <location>
        <position position="101"/>
    </location>
    <ligand>
        <name>GTP</name>
        <dbReference type="ChEBI" id="CHEBI:37565"/>
    </ligand>
</feature>
<feature type="domain" description="MobA-like NTP transferase" evidence="9">
    <location>
        <begin position="11"/>
        <end position="159"/>
    </location>
</feature>